<feature type="domain" description="Recombinase" evidence="2">
    <location>
        <begin position="162"/>
        <end position="266"/>
    </location>
</feature>
<evidence type="ECO:0000259" key="2">
    <source>
        <dbReference type="PROSITE" id="PS51737"/>
    </source>
</evidence>
<dbReference type="Gene3D" id="3.90.1750.20">
    <property type="entry name" value="Putative Large Serine Recombinase, Chain B, Domain 2"/>
    <property type="match status" value="1"/>
</dbReference>
<keyword evidence="4" id="KW-1185">Reference proteome</keyword>
<proteinExistence type="predicted"/>
<dbReference type="InterPro" id="IPR036162">
    <property type="entry name" value="Resolvase-like_N_sf"/>
</dbReference>
<dbReference type="InterPro" id="IPR011109">
    <property type="entry name" value="DNA_bind_recombinase_dom"/>
</dbReference>
<evidence type="ECO:0000313" key="3">
    <source>
        <dbReference type="EMBL" id="MDN4595899.1"/>
    </source>
</evidence>
<dbReference type="EMBL" id="JAROCB010000001">
    <property type="protein sequence ID" value="MDN4595899.1"/>
    <property type="molecule type" value="Genomic_DNA"/>
</dbReference>
<dbReference type="PROSITE" id="PS51737">
    <property type="entry name" value="RECOMBINASE_DNA_BIND"/>
    <property type="match status" value="1"/>
</dbReference>
<sequence length="466" mass="51740">MKQANAAAIYARISSDQSGEGLGVQRQLEDCRRLAAERHWVVAAEYVDNDISAYSGKTRPSYERMLIDIEAGRVDAVLVYHLDRLTRRPAELEHFIDVCTDARVDVTTVTGDIGLGNDNGLMIARITSAMAAAESGRKSARIKRKMLQNAQMGKPNSGGARPYGYENDKVTLREEEARVIRDLALRYIAGESMNTLARWLNREGIPVPGKAPSWHVQTVRPILISARIAGIREYEGRELGPAIWPAIISLDERRQLLAVHQSKSRGGGTKKNRYLLSGLLRCGRCGGVLFHSGPPNIRRYQCQLATDDSTCGRLYINALKIEGWAAAAAIMRLDAPGMTSLLAARVTDDDRHTAQIADVMKAERALTELAEMLGAGELSRAEYAAARKVAAERHVEALRELDRATGTHVLDGIDPDRAALTRSWERLDLPRQRAIMRTLLEYAIIHPRPRGTRKLDPTRIEARWTV</sequence>
<dbReference type="InterPro" id="IPR038109">
    <property type="entry name" value="DNA_bind_recomb_sf"/>
</dbReference>
<dbReference type="CDD" id="cd00338">
    <property type="entry name" value="Ser_Recombinase"/>
    <property type="match status" value="1"/>
</dbReference>
<dbReference type="RefSeq" id="WP_301215477.1">
    <property type="nucleotide sequence ID" value="NZ_JAROCB010000001.1"/>
</dbReference>
<dbReference type="Pfam" id="PF13408">
    <property type="entry name" value="Zn_ribbon_recom"/>
    <property type="match status" value="1"/>
</dbReference>
<dbReference type="Pfam" id="PF00239">
    <property type="entry name" value="Resolvase"/>
    <property type="match status" value="1"/>
</dbReference>
<dbReference type="InterPro" id="IPR025827">
    <property type="entry name" value="Zn_ribbon_recom_dom"/>
</dbReference>
<organism evidence="3 4">
    <name type="scientific">Leifsonia virtsii</name>
    <dbReference type="NCBI Taxonomy" id="3035915"/>
    <lineage>
        <taxon>Bacteria</taxon>
        <taxon>Bacillati</taxon>
        <taxon>Actinomycetota</taxon>
        <taxon>Actinomycetes</taxon>
        <taxon>Micrococcales</taxon>
        <taxon>Microbacteriaceae</taxon>
        <taxon>Leifsonia</taxon>
    </lineage>
</organism>
<reference evidence="3" key="1">
    <citation type="submission" date="2023-03" db="EMBL/GenBank/DDBJ databases">
        <title>MT1 and MT2 Draft Genomes of Novel Species.</title>
        <authorList>
            <person name="Venkateswaran K."/>
        </authorList>
    </citation>
    <scope>NUCLEOTIDE SEQUENCE</scope>
    <source>
        <strain evidence="3">F6_8S_P_1A</strain>
    </source>
</reference>
<comment type="caution">
    <text evidence="3">The sequence shown here is derived from an EMBL/GenBank/DDBJ whole genome shotgun (WGS) entry which is preliminary data.</text>
</comment>
<dbReference type="InterPro" id="IPR006119">
    <property type="entry name" value="Resolv_N"/>
</dbReference>
<evidence type="ECO:0000259" key="1">
    <source>
        <dbReference type="PROSITE" id="PS51736"/>
    </source>
</evidence>
<dbReference type="Proteomes" id="UP001174210">
    <property type="component" value="Unassembled WGS sequence"/>
</dbReference>
<dbReference type="PROSITE" id="PS51736">
    <property type="entry name" value="RECOMBINASES_3"/>
    <property type="match status" value="1"/>
</dbReference>
<dbReference type="SMART" id="SM00857">
    <property type="entry name" value="Resolvase"/>
    <property type="match status" value="1"/>
</dbReference>
<dbReference type="PANTHER" id="PTHR30461">
    <property type="entry name" value="DNA-INVERTASE FROM LAMBDOID PROPHAGE"/>
    <property type="match status" value="1"/>
</dbReference>
<dbReference type="PANTHER" id="PTHR30461:SF23">
    <property type="entry name" value="DNA RECOMBINASE-RELATED"/>
    <property type="match status" value="1"/>
</dbReference>
<dbReference type="Gene3D" id="3.40.50.1390">
    <property type="entry name" value="Resolvase, N-terminal catalytic domain"/>
    <property type="match status" value="1"/>
</dbReference>
<evidence type="ECO:0000313" key="4">
    <source>
        <dbReference type="Proteomes" id="UP001174210"/>
    </source>
</evidence>
<protein>
    <submittedName>
        <fullName evidence="3">Recombinase family protein</fullName>
    </submittedName>
</protein>
<dbReference type="Pfam" id="PF07508">
    <property type="entry name" value="Recombinase"/>
    <property type="match status" value="1"/>
</dbReference>
<name>A0ABT8ISX2_9MICO</name>
<gene>
    <name evidence="3" type="ORF">P5G59_01975</name>
</gene>
<feature type="domain" description="Resolvase/invertase-type recombinase catalytic" evidence="1">
    <location>
        <begin position="6"/>
        <end position="153"/>
    </location>
</feature>
<dbReference type="InterPro" id="IPR050639">
    <property type="entry name" value="SSR_resolvase"/>
</dbReference>
<dbReference type="SUPFAM" id="SSF53041">
    <property type="entry name" value="Resolvase-like"/>
    <property type="match status" value="1"/>
</dbReference>
<accession>A0ABT8ISX2</accession>